<name>A0ABP8XX82_9MICO</name>
<organism evidence="3 4">
    <name type="scientific">Promicromonospora umidemergens</name>
    <dbReference type="NCBI Taxonomy" id="629679"/>
    <lineage>
        <taxon>Bacteria</taxon>
        <taxon>Bacillati</taxon>
        <taxon>Actinomycetota</taxon>
        <taxon>Actinomycetes</taxon>
        <taxon>Micrococcales</taxon>
        <taxon>Promicromonosporaceae</taxon>
        <taxon>Promicromonospora</taxon>
    </lineage>
</organism>
<dbReference type="EMBL" id="BAABHM010000026">
    <property type="protein sequence ID" value="GAA4717272.1"/>
    <property type="molecule type" value="Genomic_DNA"/>
</dbReference>
<keyword evidence="2" id="KW-0732">Signal</keyword>
<feature type="compositionally biased region" description="Basic and acidic residues" evidence="1">
    <location>
        <begin position="77"/>
        <end position="93"/>
    </location>
</feature>
<evidence type="ECO:0000256" key="1">
    <source>
        <dbReference type="SAM" id="MobiDB-lite"/>
    </source>
</evidence>
<evidence type="ECO:0000313" key="4">
    <source>
        <dbReference type="Proteomes" id="UP001500843"/>
    </source>
</evidence>
<reference evidence="4" key="1">
    <citation type="journal article" date="2019" name="Int. J. Syst. Evol. Microbiol.">
        <title>The Global Catalogue of Microorganisms (GCM) 10K type strain sequencing project: providing services to taxonomists for standard genome sequencing and annotation.</title>
        <authorList>
            <consortium name="The Broad Institute Genomics Platform"/>
            <consortium name="The Broad Institute Genome Sequencing Center for Infectious Disease"/>
            <person name="Wu L."/>
            <person name="Ma J."/>
        </authorList>
    </citation>
    <scope>NUCLEOTIDE SEQUENCE [LARGE SCALE GENOMIC DNA]</scope>
    <source>
        <strain evidence="4">JCM 17975</strain>
    </source>
</reference>
<dbReference type="Proteomes" id="UP001500843">
    <property type="component" value="Unassembled WGS sequence"/>
</dbReference>
<evidence type="ECO:0000313" key="3">
    <source>
        <dbReference type="EMBL" id="GAA4717272.1"/>
    </source>
</evidence>
<comment type="caution">
    <text evidence="3">The sequence shown here is derived from an EMBL/GenBank/DDBJ whole genome shotgun (WGS) entry which is preliminary data.</text>
</comment>
<feature type="region of interest" description="Disordered" evidence="1">
    <location>
        <begin position="77"/>
        <end position="96"/>
    </location>
</feature>
<sequence>MIRGFRAACRAGAAVVVSAGMVVAAASGASALGETPELLDTIDATSVTETVHSATDVLGTTTTPVLTTGGYGDDWDHGHGHGDKDRHGHHGDDTDVDVDYDEDRVGDESINVLNDVEVEVLSDILSGILNENCLVVACN</sequence>
<feature type="signal peptide" evidence="2">
    <location>
        <begin position="1"/>
        <end position="24"/>
    </location>
</feature>
<gene>
    <name evidence="3" type="ORF">GCM10023198_46060</name>
</gene>
<feature type="chain" id="PRO_5046535394" description="Secreted protein" evidence="2">
    <location>
        <begin position="25"/>
        <end position="139"/>
    </location>
</feature>
<keyword evidence="4" id="KW-1185">Reference proteome</keyword>
<evidence type="ECO:0008006" key="5">
    <source>
        <dbReference type="Google" id="ProtNLM"/>
    </source>
</evidence>
<protein>
    <recommendedName>
        <fullName evidence="5">Secreted protein</fullName>
    </recommendedName>
</protein>
<proteinExistence type="predicted"/>
<evidence type="ECO:0000256" key="2">
    <source>
        <dbReference type="SAM" id="SignalP"/>
    </source>
</evidence>
<accession>A0ABP8XX82</accession>